<dbReference type="AlphaFoldDB" id="A0A4P2QSC8"/>
<dbReference type="SMART" id="SM00891">
    <property type="entry name" value="ERCC4"/>
    <property type="match status" value="1"/>
</dbReference>
<accession>A0A4P2QSC8</accession>
<dbReference type="Pfam" id="PF02732">
    <property type="entry name" value="ERCC4"/>
    <property type="match status" value="1"/>
</dbReference>
<sequence>MARRYPPPRIVVDTREQRPWTFRTPAVLRAHGELAVATGTLATGDYSVEGLTSVVALERKSLPDFIQSTTRERERFWAELGRMRPLLHRAVIIEASLEEVACGAYRSLATPASVIGSAGAIMFDFGIPVIWAGSRDEGERHAAWWLVRAWKEHRAAMGAPEGATTS</sequence>
<dbReference type="Proteomes" id="UP000295497">
    <property type="component" value="Chromosome"/>
</dbReference>
<dbReference type="InterPro" id="IPR006166">
    <property type="entry name" value="ERCC4_domain"/>
</dbReference>
<evidence type="ECO:0000313" key="4">
    <source>
        <dbReference type="Proteomes" id="UP000295497"/>
    </source>
</evidence>
<dbReference type="GO" id="GO:0003677">
    <property type="term" value="F:DNA binding"/>
    <property type="evidence" value="ECO:0007669"/>
    <property type="project" value="InterPro"/>
</dbReference>
<dbReference type="Gene3D" id="3.40.50.10130">
    <property type="match status" value="1"/>
</dbReference>
<protein>
    <recommendedName>
        <fullName evidence="1">ERCC4 domain-containing protein</fullName>
    </recommendedName>
</protein>
<dbReference type="EMBL" id="CP012672">
    <property type="protein sequence ID" value="AUX33236.1"/>
    <property type="molecule type" value="Genomic_DNA"/>
</dbReference>
<evidence type="ECO:0000313" key="2">
    <source>
        <dbReference type="EMBL" id="AUX33179.1"/>
    </source>
</evidence>
<dbReference type="InterPro" id="IPR011335">
    <property type="entry name" value="Restrct_endonuc-II-like"/>
</dbReference>
<evidence type="ECO:0000313" key="3">
    <source>
        <dbReference type="EMBL" id="AUX33236.1"/>
    </source>
</evidence>
<proteinExistence type="predicted"/>
<feature type="domain" description="ERCC4" evidence="1">
    <location>
        <begin position="9"/>
        <end position="97"/>
    </location>
</feature>
<reference evidence="2 4" key="1">
    <citation type="submission" date="2015-09" db="EMBL/GenBank/DDBJ databases">
        <title>Sorangium comparison.</title>
        <authorList>
            <person name="Zaburannyi N."/>
            <person name="Bunk B."/>
            <person name="Overmann J."/>
            <person name="Mueller R."/>
        </authorList>
    </citation>
    <scope>NUCLEOTIDE SEQUENCE [LARGE SCALE GENOMIC DNA]</scope>
    <source>
        <strain evidence="2 4">So ce836</strain>
    </source>
</reference>
<gene>
    <name evidence="2" type="ORF">SOCE836_053330</name>
    <name evidence="3" type="ORF">SOCE836_053900</name>
</gene>
<dbReference type="EMBL" id="CP012672">
    <property type="protein sequence ID" value="AUX33179.1"/>
    <property type="molecule type" value="Genomic_DNA"/>
</dbReference>
<dbReference type="RefSeq" id="WP_129576645.1">
    <property type="nucleotide sequence ID" value="NZ_CP012672.1"/>
</dbReference>
<dbReference type="SUPFAM" id="SSF52980">
    <property type="entry name" value="Restriction endonuclease-like"/>
    <property type="match status" value="1"/>
</dbReference>
<dbReference type="GO" id="GO:0004518">
    <property type="term" value="F:nuclease activity"/>
    <property type="evidence" value="ECO:0007669"/>
    <property type="project" value="InterPro"/>
</dbReference>
<organism evidence="2 4">
    <name type="scientific">Sorangium cellulosum</name>
    <name type="common">Polyangium cellulosum</name>
    <dbReference type="NCBI Taxonomy" id="56"/>
    <lineage>
        <taxon>Bacteria</taxon>
        <taxon>Pseudomonadati</taxon>
        <taxon>Myxococcota</taxon>
        <taxon>Polyangia</taxon>
        <taxon>Polyangiales</taxon>
        <taxon>Polyangiaceae</taxon>
        <taxon>Sorangium</taxon>
    </lineage>
</organism>
<name>A0A4P2QSC8_SORCE</name>
<evidence type="ECO:0000259" key="1">
    <source>
        <dbReference type="SMART" id="SM00891"/>
    </source>
</evidence>
<dbReference type="GO" id="GO:0006259">
    <property type="term" value="P:DNA metabolic process"/>
    <property type="evidence" value="ECO:0007669"/>
    <property type="project" value="UniProtKB-ARBA"/>
</dbReference>